<dbReference type="Pfam" id="PF01733">
    <property type="entry name" value="Nucleoside_tran"/>
    <property type="match status" value="1"/>
</dbReference>
<feature type="transmembrane region" description="Helical" evidence="8">
    <location>
        <begin position="583"/>
        <end position="601"/>
    </location>
</feature>
<dbReference type="Proteomes" id="UP001178507">
    <property type="component" value="Unassembled WGS sequence"/>
</dbReference>
<name>A0AA36MJV0_9DINO</name>
<organism evidence="9 10">
    <name type="scientific">Effrenium voratum</name>
    <dbReference type="NCBI Taxonomy" id="2562239"/>
    <lineage>
        <taxon>Eukaryota</taxon>
        <taxon>Sar</taxon>
        <taxon>Alveolata</taxon>
        <taxon>Dinophyceae</taxon>
        <taxon>Suessiales</taxon>
        <taxon>Symbiodiniaceae</taxon>
        <taxon>Effrenium</taxon>
    </lineage>
</organism>
<comment type="subcellular location">
    <subcellularLocation>
        <location evidence="1">Membrane</location>
        <topology evidence="1">Multi-pass membrane protein</topology>
    </subcellularLocation>
</comment>
<keyword evidence="10" id="KW-1185">Reference proteome</keyword>
<feature type="transmembrane region" description="Helical" evidence="8">
    <location>
        <begin position="366"/>
        <end position="389"/>
    </location>
</feature>
<dbReference type="InterPro" id="IPR002259">
    <property type="entry name" value="Eqnu_transpt"/>
</dbReference>
<feature type="transmembrane region" description="Helical" evidence="8">
    <location>
        <begin position="401"/>
        <end position="428"/>
    </location>
</feature>
<comment type="similarity">
    <text evidence="2">Belongs to the SLC29A/ENT transporter (TC 2.A.57) family.</text>
</comment>
<feature type="compositionally biased region" description="Basic and acidic residues" evidence="7">
    <location>
        <begin position="1"/>
        <end position="59"/>
    </location>
</feature>
<evidence type="ECO:0000256" key="6">
    <source>
        <dbReference type="ARBA" id="ARBA00023136"/>
    </source>
</evidence>
<keyword evidence="6 8" id="KW-0472">Membrane</keyword>
<evidence type="ECO:0000313" key="9">
    <source>
        <dbReference type="EMBL" id="CAJ1374506.1"/>
    </source>
</evidence>
<keyword evidence="4 8" id="KW-0812">Transmembrane</keyword>
<keyword evidence="5 8" id="KW-1133">Transmembrane helix</keyword>
<feature type="transmembrane region" description="Helical" evidence="8">
    <location>
        <begin position="613"/>
        <end position="635"/>
    </location>
</feature>
<dbReference type="AlphaFoldDB" id="A0AA36MJV0"/>
<evidence type="ECO:0000256" key="7">
    <source>
        <dbReference type="SAM" id="MobiDB-lite"/>
    </source>
</evidence>
<protein>
    <submittedName>
        <fullName evidence="9">Uncharacterized protein</fullName>
    </submittedName>
</protein>
<proteinExistence type="inferred from homology"/>
<evidence type="ECO:0000313" key="10">
    <source>
        <dbReference type="Proteomes" id="UP001178507"/>
    </source>
</evidence>
<feature type="transmembrane region" description="Helical" evidence="8">
    <location>
        <begin position="647"/>
        <end position="670"/>
    </location>
</feature>
<evidence type="ECO:0000256" key="5">
    <source>
        <dbReference type="ARBA" id="ARBA00022989"/>
    </source>
</evidence>
<dbReference type="InterPro" id="IPR036259">
    <property type="entry name" value="MFS_trans_sf"/>
</dbReference>
<evidence type="ECO:0000256" key="8">
    <source>
        <dbReference type="SAM" id="Phobius"/>
    </source>
</evidence>
<evidence type="ECO:0000256" key="2">
    <source>
        <dbReference type="ARBA" id="ARBA00007965"/>
    </source>
</evidence>
<dbReference type="EMBL" id="CAUJNA010000257">
    <property type="protein sequence ID" value="CAJ1374506.1"/>
    <property type="molecule type" value="Genomic_DNA"/>
</dbReference>
<accession>A0AA36MJV0</accession>
<dbReference type="SUPFAM" id="SSF103473">
    <property type="entry name" value="MFS general substrate transporter"/>
    <property type="match status" value="1"/>
</dbReference>
<dbReference type="PANTHER" id="PTHR10332">
    <property type="entry name" value="EQUILIBRATIVE NUCLEOSIDE TRANSPORTER"/>
    <property type="match status" value="1"/>
</dbReference>
<dbReference type="GO" id="GO:0005886">
    <property type="term" value="C:plasma membrane"/>
    <property type="evidence" value="ECO:0007669"/>
    <property type="project" value="TreeGrafter"/>
</dbReference>
<feature type="region of interest" description="Disordered" evidence="7">
    <location>
        <begin position="1"/>
        <end position="95"/>
    </location>
</feature>
<feature type="transmembrane region" description="Helical" evidence="8">
    <location>
        <begin position="545"/>
        <end position="563"/>
    </location>
</feature>
<comment type="caution">
    <text evidence="9">The sequence shown here is derived from an EMBL/GenBank/DDBJ whole genome shotgun (WGS) entry which is preliminary data.</text>
</comment>
<sequence length="711" mass="77282">MSGVWKEDGSYEFAPGERARLKGKEKGKGKDKGKGKNEKGKNEKGKGKNEKGKGKEMTAAERLAFAQGALHADGPAAKKPRLDGQAEEEEEELPEFDFEKDWKDKSVTMLNLKGAKDLNGLMGVVKEYNEDTKRFLVLVDGKGEKSIKMENIFKVMTGCIVKLRGLDSAELNDSIGECGRLDVETLRYDITLSDGRHVKAKPANVELVAKFESAKVAGDTEQLQRIRAANGLRDRLTAVEEFEFPSPMVLPASALEEYATKFPKAVVIGRSNAANPKGAQSLAREVEDSGAGFGPPMTGLLPLFTMLGVLTLAAWNFYLTAVGFFEMWFPGMQWAFIASMTYQATNVVGTSLMVKFGQRLPFRFTYCASLAMQMAMILLMPMLAFWTPLEAHGDEVTPSHWGFALALSCCAVLGLAESCFTSLICGLAGSMGDPRLMGGIMAGQGIVGVISPILLIGLKFLSGDPMLWKYQVVFGFFGFCAGLQLLGLCLVRFVPASYQDHRSAEANMVEVVHSFTSGGSRAAGAGLLEAQRGARAVLKDVSPQLVNIATVFVVTFIVFPGVAATWKPQLEFFTSKGKLGNDWYTTLVVGVFQIFDVVGRATPQGLEKIGVNCSRLFIPVWLRVLFIPAFMALQRCPNSIAAPWQDYLAFLTMALFAASNGWCSTLAMMYGPSQVKHPDEQHRAGVIMELGLILGIFAGSVLALLTQLGLH</sequence>
<gene>
    <name evidence="9" type="ORF">EVOR1521_LOCUS4044</name>
</gene>
<dbReference type="PANTHER" id="PTHR10332:SF10">
    <property type="entry name" value="EQUILIBRATIVE NUCLEOSIDE TRANSPORTER 4"/>
    <property type="match status" value="1"/>
</dbReference>
<feature type="compositionally biased region" description="Acidic residues" evidence="7">
    <location>
        <begin position="85"/>
        <end position="95"/>
    </location>
</feature>
<reference evidence="9" key="1">
    <citation type="submission" date="2023-08" db="EMBL/GenBank/DDBJ databases">
        <authorList>
            <person name="Chen Y."/>
            <person name="Shah S."/>
            <person name="Dougan E. K."/>
            <person name="Thang M."/>
            <person name="Chan C."/>
        </authorList>
    </citation>
    <scope>NUCLEOTIDE SEQUENCE</scope>
</reference>
<evidence type="ECO:0000256" key="4">
    <source>
        <dbReference type="ARBA" id="ARBA00022692"/>
    </source>
</evidence>
<feature type="transmembrane region" description="Helical" evidence="8">
    <location>
        <begin position="440"/>
        <end position="461"/>
    </location>
</feature>
<feature type="transmembrane region" description="Helical" evidence="8">
    <location>
        <begin position="473"/>
        <end position="494"/>
    </location>
</feature>
<dbReference type="PRINTS" id="PR01130">
    <property type="entry name" value="DERENTRNSPRT"/>
</dbReference>
<feature type="transmembrane region" description="Helical" evidence="8">
    <location>
        <begin position="690"/>
        <end position="710"/>
    </location>
</feature>
<feature type="transmembrane region" description="Helical" evidence="8">
    <location>
        <begin position="303"/>
        <end position="325"/>
    </location>
</feature>
<evidence type="ECO:0000256" key="1">
    <source>
        <dbReference type="ARBA" id="ARBA00004141"/>
    </source>
</evidence>
<dbReference type="GO" id="GO:0005337">
    <property type="term" value="F:nucleoside transmembrane transporter activity"/>
    <property type="evidence" value="ECO:0007669"/>
    <property type="project" value="InterPro"/>
</dbReference>
<keyword evidence="3" id="KW-0813">Transport</keyword>
<evidence type="ECO:0000256" key="3">
    <source>
        <dbReference type="ARBA" id="ARBA00022448"/>
    </source>
</evidence>